<proteinExistence type="predicted"/>
<dbReference type="OrthoDB" id="5179750at2"/>
<sequence>MRGHAMLHSAAGLAPFGHLAWSYTERAQFLHRAAEYIADGLRHNQYIAYAGEGTRDALLSELAAIPGIAEHLDSGRIEAIPSDDYYTFCPGTDVIDSDAAVAKYLTTARQAIANGYSGFRAVSDVTSVARTQVQRDGLARLEYLVDQQMAVLPFSAMCAYNARELGSAADELMCLHPFVNAGSVMFQLYADPDTATDFTLAGEIDAQTNDLFDTTLQRIWPLVPGHSMRIGADELQFISHQQLCLLESRARQHNRNVILSTNQPTISRLVDLLDLTHVQVTARDDPLR</sequence>
<dbReference type="Pfam" id="PF14417">
    <property type="entry name" value="MEDS"/>
    <property type="match status" value="1"/>
</dbReference>
<reference evidence="3" key="1">
    <citation type="submission" date="2016-06" db="EMBL/GenBank/DDBJ databases">
        <authorList>
            <person name="Sutton G."/>
            <person name="Brinkac L."/>
            <person name="Sanka R."/>
            <person name="Adams M."/>
            <person name="Lau E."/>
            <person name="Sam S."/>
            <person name="Sreng N."/>
            <person name="Him V."/>
            <person name="Kerleguer A."/>
            <person name="Cheng S."/>
        </authorList>
    </citation>
    <scope>NUCLEOTIDE SEQUENCE [LARGE SCALE GENOMIC DNA]</scope>
    <source>
        <strain evidence="3">E861</strain>
    </source>
</reference>
<comment type="caution">
    <text evidence="2">The sequence shown here is derived from an EMBL/GenBank/DDBJ whole genome shotgun (WGS) entry which is preliminary data.</text>
</comment>
<dbReference type="Proteomes" id="UP000093592">
    <property type="component" value="Unassembled WGS sequence"/>
</dbReference>
<feature type="domain" description="MEDS" evidence="1">
    <location>
        <begin position="18"/>
        <end position="177"/>
    </location>
</feature>
<evidence type="ECO:0000313" key="2">
    <source>
        <dbReference type="EMBL" id="OBI41537.1"/>
    </source>
</evidence>
<gene>
    <name evidence="2" type="ORF">A5707_07420</name>
</gene>
<dbReference type="AlphaFoldDB" id="A0A1A2YWB1"/>
<protein>
    <recommendedName>
        <fullName evidence="1">MEDS domain-containing protein</fullName>
    </recommendedName>
</protein>
<dbReference type="InterPro" id="IPR025847">
    <property type="entry name" value="MEDS_domain"/>
</dbReference>
<accession>A0A1A2YWB1</accession>
<dbReference type="EMBL" id="LZKJ01000173">
    <property type="protein sequence ID" value="OBI41537.1"/>
    <property type="molecule type" value="Genomic_DNA"/>
</dbReference>
<organism evidence="2 3">
    <name type="scientific">Mycobacterium kyorinense</name>
    <dbReference type="NCBI Taxonomy" id="487514"/>
    <lineage>
        <taxon>Bacteria</taxon>
        <taxon>Bacillati</taxon>
        <taxon>Actinomycetota</taxon>
        <taxon>Actinomycetes</taxon>
        <taxon>Mycobacteriales</taxon>
        <taxon>Mycobacteriaceae</taxon>
        <taxon>Mycobacterium</taxon>
    </lineage>
</organism>
<evidence type="ECO:0000259" key="1">
    <source>
        <dbReference type="Pfam" id="PF14417"/>
    </source>
</evidence>
<name>A0A1A2YWB1_9MYCO</name>
<dbReference type="RefSeq" id="WP_065016053.1">
    <property type="nucleotide sequence ID" value="NZ_LZKJ01000173.1"/>
</dbReference>
<evidence type="ECO:0000313" key="3">
    <source>
        <dbReference type="Proteomes" id="UP000093592"/>
    </source>
</evidence>